<dbReference type="Pfam" id="PF00668">
    <property type="entry name" value="Condensation"/>
    <property type="match status" value="1"/>
</dbReference>
<dbReference type="PROSITE" id="PS52019">
    <property type="entry name" value="PKS_MFAS_DH"/>
    <property type="match status" value="1"/>
</dbReference>
<evidence type="ECO:0000256" key="3">
    <source>
        <dbReference type="ARBA" id="ARBA00022598"/>
    </source>
</evidence>
<dbReference type="InterPro" id="IPR018201">
    <property type="entry name" value="Ketoacyl_synth_AS"/>
</dbReference>
<keyword evidence="9" id="KW-0511">Multifunctional enzyme</keyword>
<dbReference type="Pfam" id="PF04082">
    <property type="entry name" value="Fungal_trans"/>
    <property type="match status" value="1"/>
</dbReference>
<dbReference type="SUPFAM" id="SSF56801">
    <property type="entry name" value="Acetyl-CoA synthetase-like"/>
    <property type="match status" value="1"/>
</dbReference>
<feature type="active site" description="Proton donor; for dehydratase activity" evidence="10">
    <location>
        <position position="1924"/>
    </location>
</feature>
<keyword evidence="2" id="KW-0597">Phosphoprotein</keyword>
<feature type="region of interest" description="Disordered" evidence="11">
    <location>
        <begin position="92"/>
        <end position="158"/>
    </location>
</feature>
<evidence type="ECO:0008006" key="17">
    <source>
        <dbReference type="Google" id="ProtNLM"/>
    </source>
</evidence>
<feature type="region of interest" description="N-terminal hotdog fold" evidence="10">
    <location>
        <begin position="1714"/>
        <end position="1849"/>
    </location>
</feature>
<evidence type="ECO:0000256" key="11">
    <source>
        <dbReference type="SAM" id="MobiDB-lite"/>
    </source>
</evidence>
<dbReference type="Gene3D" id="1.10.1200.10">
    <property type="entry name" value="ACP-like"/>
    <property type="match status" value="2"/>
</dbReference>
<evidence type="ECO:0000259" key="14">
    <source>
        <dbReference type="PROSITE" id="PS52019"/>
    </source>
</evidence>
<dbReference type="SUPFAM" id="SSF51735">
    <property type="entry name" value="NAD(P)-binding Rossmann-fold domains"/>
    <property type="match status" value="2"/>
</dbReference>
<feature type="region of interest" description="Disordered" evidence="11">
    <location>
        <begin position="1"/>
        <end position="56"/>
    </location>
</feature>
<evidence type="ECO:0000256" key="9">
    <source>
        <dbReference type="ARBA" id="ARBA00023268"/>
    </source>
</evidence>
<dbReference type="PANTHER" id="PTHR43775:SF20">
    <property type="entry name" value="HYBRID PKS-NRPS SYNTHETASE APDA"/>
    <property type="match status" value="1"/>
</dbReference>
<dbReference type="Pfam" id="PF23297">
    <property type="entry name" value="ACP_SdgA_C"/>
    <property type="match status" value="1"/>
</dbReference>
<dbReference type="InterPro" id="IPR016039">
    <property type="entry name" value="Thiolase-like"/>
</dbReference>
<keyword evidence="16" id="KW-1185">Reference proteome</keyword>
<dbReference type="InterPro" id="IPR045851">
    <property type="entry name" value="AMP-bd_C_sf"/>
</dbReference>
<dbReference type="Pfam" id="PF07993">
    <property type="entry name" value="NAD_binding_4"/>
    <property type="match status" value="1"/>
</dbReference>
<dbReference type="InterPro" id="IPR001242">
    <property type="entry name" value="Condensation_dom"/>
</dbReference>
<dbReference type="GO" id="GO:0032259">
    <property type="term" value="P:methylation"/>
    <property type="evidence" value="ECO:0007669"/>
    <property type="project" value="UniProtKB-KW"/>
</dbReference>
<feature type="compositionally biased region" description="Low complexity" evidence="11">
    <location>
        <begin position="3267"/>
        <end position="3280"/>
    </location>
</feature>
<dbReference type="InterPro" id="IPR042099">
    <property type="entry name" value="ANL_N_sf"/>
</dbReference>
<proteinExistence type="predicted"/>
<dbReference type="Pfam" id="PF08242">
    <property type="entry name" value="Methyltransf_12"/>
    <property type="match status" value="1"/>
</dbReference>
<dbReference type="PANTHER" id="PTHR43775">
    <property type="entry name" value="FATTY ACID SYNTHASE"/>
    <property type="match status" value="1"/>
</dbReference>
<dbReference type="CDD" id="cd02440">
    <property type="entry name" value="AdoMet_MTases"/>
    <property type="match status" value="1"/>
</dbReference>
<dbReference type="InterPro" id="IPR001227">
    <property type="entry name" value="Ac_transferase_dom_sf"/>
</dbReference>
<dbReference type="Gene3D" id="3.40.366.10">
    <property type="entry name" value="Malonyl-Coenzyme A Acyl Carrier Protein, domain 2"/>
    <property type="match status" value="1"/>
</dbReference>
<dbReference type="Pfam" id="PF00698">
    <property type="entry name" value="Acyl_transf_1"/>
    <property type="match status" value="1"/>
</dbReference>
<dbReference type="OrthoDB" id="329835at2759"/>
<dbReference type="InterPro" id="IPR014043">
    <property type="entry name" value="Acyl_transferase_dom"/>
</dbReference>
<dbReference type="RefSeq" id="XP_030999263.1">
    <property type="nucleotide sequence ID" value="XM_031134953.1"/>
</dbReference>
<feature type="domain" description="Carrier" evidence="12">
    <location>
        <begin position="3172"/>
        <end position="3247"/>
    </location>
</feature>
<dbReference type="InterPro" id="IPR032821">
    <property type="entry name" value="PKS_assoc"/>
</dbReference>
<feature type="domain" description="Ketosynthase family 3 (KS3)" evidence="13">
    <location>
        <begin position="782"/>
        <end position="1216"/>
    </location>
</feature>
<sequence>MSYAEIPRGTAARGQEPSIADGMTPPERPRPPSSRRRDKPQLSCNACRSRKGLGSSCVYGGAAAAAQPDRPPRNAPVQDRINQLESLVLSLMQQASSTPSPHAWPPDTPSLSAPPADHTARSDAAPHPFERKAESEQLSDDGPEQIPRQVSPSPSDYGSIRIRKSGASYVSGAHWAAVLDSIAELRDHFEHDDEGYSIPADTARLPANFPSPQLLYGGCPLYATPASILESLPSRPVVDRLVSRYFNDLDMAPGVPHSGKFLRERGTAEFRPVLMQEHQYEEFWGAPQSAPIVWVGLLFSMICLSSQFHQLFLASPNTLLTGGRSPQQPEFLEMQTTINLYREKIMQCLVLGHYTKGGPYVLETLILYFMVEVFLAKDTEVGIWVLVGNITQIAMHSGYHWDAKHFPNISPFAGEMRRRVWAVILQLDFTISSQLGLPRVIRESQTDTNEPRNLADSDFDEFTAELPPCRPETEATPILYTLAKLRLLHVGCKVADMATEPRPYSYAQIRDLDEQLNAARDALPSCLKWNGLASCIAVSPQVIIQRIWLEVTIQRQRIVLHKRFLVTSRLEPEHAFSRSTCLKAAMDILELQHLIDEETQIDGRLYQSRWRVSFSFIQDFLLATSTLCFYLQARDKGQKDQPEDTSQVTNDAPVDIDRIRRLLRTSQVIWLRESSASREARKAAAALDYVLGDSGVGSDSSGPPGMPSGPSPAPTSGPYFSGFPNLMPGVDFGGVDLGAPNDMPSWQRFAHNFTGDVESWAGANSSQFTNSTKNRVLSMAPPEPIAVIGSACRFPGGSDTPSKLWELLREPRDLLKTVQAGRRFDPKTFYHTDPEHHGTTNVQASYFLDEDPAEFDNGFFNIPPSEAEAIDPQQRMLMETVYDALCAGGQTIEGLRGSSSAIIVGLMGDDWSGVLYKDWETLPQYSATGMGRSIMSNRVSYFFDWHGPSITLDTACSSSLVAVHLATQALRNGESRVAVAAGANLLLSPAMYVAESNLHMLSPTGRSRMWDQDVDGYARGEGIAAVVLKSLSDALQDGDHIECIIRATGINQDGKTPGLTMPSASAQAQLIRETYARAGLDLNKGEDRPQLFHAHGTGTPAGDPQEAEAISRAFFPDGAWTAEKLYVNSIKTVIGHTEGSAGLASLISSSLALQHGIIPPNMHFNKLNPRIAPFYEGLEVPTSARRWPDLLPGQPRRASINSFGFGGTNAHAIIEAYETPPFTATHGPLFTPLIISAASEKSLRALLTSYSEYLQGNTEVSLRDLAYTLQNRRSTLAFRAAISVSTVRDAVEQIDILLAKEDAPEFRTKHFVIPTPRILGVFTGQGAQWPRMGAKLIESSPFVSKRLDELDSALASLPRDDRPSWTLREQLLADAVSSRVTEAALSQPLCTAVQILLVDLLQLAGIRLHAVVGHSSGEIGAAYAAGLLSASAAIRVAYYRGLHARLASSPKGVKGAMMAVGTSFEDACEFVGLETFEGRLQVAARNAASSITLSGDEDAVAQAVEIFKDEGKFARQLKVDTAYHSAHMLPCAAPYLSSMAALDGLFSKKASGAERPTWYSSVQEGQVMSVGELNAQYWVDNMTSTVLFAPAVAAAATHSGPFDLVLELGPHPALRGPCSETLEEVLGDHIPYSSLLSRGKEDILELSTSLGFVWSILGAGSICFDQFETAVSGRSDGRRLIRDLPKYPFDHSKSFWTMSRVSGAHTVAAPGPPHPLLGRRQIERETAHETQWRNILRLGEISWLKGHKIQGQIVFPAAGFVTMALEAVMALAGMSRVSLVTIENLHIGRAMAFNTEHSSVECLFTLHVVRSGKGSIQANFSCCSGDPDIPGSSLGLNAEGSVMAVLAEPEPDCLPFIEAEDWNMSSIEVERFYDQFTKLKYEYVAPFRGVRAIKRRNGYATGIIDDQSGSDWEDQFLVHPAMLDTALQTSSAAFSCPGDGRMWGLFIPAGIRRITINPYFTAYGIGKQQEHPWECILRGSRGGGSTTDITLFSEDRTHTFIQIEELEVIPLTAARPDDDTILFSRFDYKVDRPNGDLAAPAQDGITSEYIDDAMKAERVSYFYLRRLLDTITPEERAKALPHYQHLLAWAARNVEMVRRGKNSLVPASYETDTYDQINAILEKSRHRADVRMLEAVGEHVAEVIRSGSSILEYMTQSGLFDFYDAGLGLDIANRQFARMVAQMAHRYPHMKVFEIGAGTGGSTRHLLPVLGSAFSSYTYTDISSAFFEAAEERFQEYASRMIFQTYDMEKSPESQGYVQGSYDLVVASNVLHATGKLEDMMTSVRQLLKPGGYLIALELTTNDTLRVGLPMGTLPGWWVGAESGRPWGPTLTLPQWDSLLRRCGFGGVETSTPLMNKLHASAVFAAQAVDDRINGLRSPLSSMSSLPPTEAPRLIMVGGESLTGHRIAERLETLLAPRFNYIERVTSFEDLDEHIILPGSTVLCITELDEPVFKNLTPGKLDSLKALWRAAGTVLWVTRGARAEKPHSFMAVGLGRVVKFEYPNVLLQILDLEVLEDKTPQLLAEELLRLKALRKWEKEAAPGDQILWSIEPEVYIESGSRLIPRLYPCNEANGRANSARRPVTKQINPYETPIVLGGDDTSYELQYPSPLRLPCPPPALGLTKTIRLSHLLLQTIHTGSAGYLMACVGIDEASGEQVLALSHTPDSRATVLADWTVPLARANPAKALVAVAAHLTASNILRLVPRGGTLVVHEPDEFVGSALFRHAAQAAVQVVITTMRKTMAAAGWRYIPAQAPRRLVQRALPAGCFTFIDLSQAPGSTQVGQLIAECIPEKPPCTAKHFFGTPGAVRPLSSPSQIVEPFHAAWYAASEALSSKDQLGSPPTVQLKDVSGIPLFETPLTVAEFSSSAVSTHVQAVDCGNIFREDRTYLMVGMSGQVGQSLCRWMVERGARHVVLTSRRPKVHPEFIQSIDALGATVRILPLDITSKESLLACHDEISMTMPPIAGVAQGAMVLEDSLFDRMSFDALSKVLHPKVVGTQLLDDLFHDTPLDFFIVFSSLTGVVGNSGQSNYIAANMFMTALAAQRKKRGVAGSAIAISSVIGIGYVERSEDFSEDYFAKLGFRNISEQDLQQLFAEGIRVGRPDCPENSEIATGIEPLYADTLLKAQFRDDIKFNHFIMERLGHQNLAGKLSSLPVRVQLAEAKTKVQASDIIKESFMARLKRTLMVSQEDTVNEKVSLVEQGIDSLMAVEVRSWFLKELEVDIPVLKILGGASITSLLVEAIDAMPTSIVDMDVLAGGRGQDAKAAGIAPKGPKVAPATPIAPTLGTGTSSNEAGSDSCGSLHDSPSQVDTPLQTPMTEPLVYLGPGVPLNDIENQNDEMLPKPTGHKAALDHTKQPPGITDITSADDEAKVQREIPDLSHLVDKEESAPMSYGQARFWFLNDYLEDKRSFNMTVMFKLVGKMDIPRLENAVWILGQRHEALRTRYFWAGEGEQRVPMQGVLPESPIRLFHKKVETEANAYEELKKMHDHIWDLSSWEAAKIHLITVNDHTHFLLVSGHHISWDGYSFTVLFVDLEAAYTGKPLAPLGPQNQYRAFSQLQRESYEMGTMKKTLQEFRQVITNPDIPAIPPFPFAKSPIRPVLDRFVQFEAKATLQPPLVSKLKKLARENKATMFHVYLAALQALVLRLLPEVDDFFLGVADANRLDKNFMASLGFFLNLLPLYFTRVQKMRISNLIKDARDKAYGALQRSHVPWNVILKELGIPRTNTHAPIYQLFVDYRQVFQERSVWGGCKLSGETWLNARNGYDLTLGITDNPTGESWLSIRLTANMYTQAGTDLLMRSYVNLLETFAHGIDLEVDALPAYAPNDIEEALQIGRGPLLTLDWPATTSHRIDQMIERHSSESALVDGAGNRLTYNQMGNRINIIASALVTMGAREGAPVGVFQQPGVDWICSMLAVWKVGGIYIPLDLRNSVSRLVSIVEAVKPEVFLTDNDTTTKTKKIGGGDTTKEIVVSDLPDAPSIQTLIPNKAKPESIAVILFTSGTTGKPKGILMTHANLRAESEGYSRACGIPELAKIVLQQTIYSFDVSLDQIVAALAEGGCLVVVPADKRGDPQSITEMMIEHGVTYTVATPSEYEMWFRYARGNLSRCTAWRAAFGGGEHLHRGLIHEFARLAMELPELRLFNNYGPTEATLAITKGEVKYSDPDLEEHVPAGFILPNYTVAVLDDSLQPLPVGVAGEICAGGPGITNGYLDLPDMTGELFIAGTALSSTAAQLSRTWYRTGDRGRLREDGALYWLGRISGDTQVKVRGFRIEVQEVEVVLLEAAKGALSHAVVTLRGEGEDKFLAAHVVFAPEFPESHRPALLKHLESRLPLPPYMQPAVIVPMAHIPVTGNLKFDRQAIRALSLPGRAVNSTASLDLEKTMEALWRRVIPHSVRALTPETNFFDVGGTSILLVKLQSLIKATLNAGPTLVDLMNFNTLGGMAKIVGAYAGTQVIDWEAETAVPEPLRQLGKARMDARPRKRTNLTVILAGATGYLGRHLVHRLVDSQQVAEIVCLVRDEGAASLSLPPPHAKVKFMCADISLPDLDLSTSSFAALAAKADLVVHCAANRSFFDDYEALRPVNVSSVKDMARLAFANRAPFHIVTSGAVKMYEGAAPPIDGSDGYVASKWVAETFLRKTACQGLQVSLHRPLPFGGDVTSQSAPHGTAASMAVLNSLLRITRKLGTRPDFGTVSGYLDVVPVEEVTATMVSSITGGDSDEGSVEIIEHHGSLRLNVKDFAEMVRNNEQLRALPTSNPLFWFADVKKAGFEYLITSHHLLMSSKDGKLVARR</sequence>
<feature type="domain" description="Carrier" evidence="12">
    <location>
        <begin position="4378"/>
        <end position="4455"/>
    </location>
</feature>
<dbReference type="GO" id="GO:0008168">
    <property type="term" value="F:methyltransferase activity"/>
    <property type="evidence" value="ECO:0007669"/>
    <property type="project" value="UniProtKB-KW"/>
</dbReference>
<dbReference type="InterPro" id="IPR036291">
    <property type="entry name" value="NAD(P)-bd_dom_sf"/>
</dbReference>
<evidence type="ECO:0000313" key="16">
    <source>
        <dbReference type="Proteomes" id="UP000319257"/>
    </source>
</evidence>
<dbReference type="GO" id="GO:0006633">
    <property type="term" value="P:fatty acid biosynthetic process"/>
    <property type="evidence" value="ECO:0007669"/>
    <property type="project" value="InterPro"/>
</dbReference>
<dbReference type="GO" id="GO:0003677">
    <property type="term" value="F:DNA binding"/>
    <property type="evidence" value="ECO:0007669"/>
    <property type="project" value="InterPro"/>
</dbReference>
<dbReference type="CDD" id="cd05930">
    <property type="entry name" value="A_NRPS"/>
    <property type="match status" value="1"/>
</dbReference>
<dbReference type="GO" id="GO:0016491">
    <property type="term" value="F:oxidoreductase activity"/>
    <property type="evidence" value="ECO:0007669"/>
    <property type="project" value="UniProtKB-KW"/>
</dbReference>
<dbReference type="Gene3D" id="3.40.50.12780">
    <property type="entry name" value="N-terminal domain of ligase-like"/>
    <property type="match status" value="1"/>
</dbReference>
<dbReference type="PROSITE" id="PS50075">
    <property type="entry name" value="CARRIER"/>
    <property type="match status" value="2"/>
</dbReference>
<dbReference type="Gene3D" id="3.30.559.30">
    <property type="entry name" value="Nonribosomal peptide synthetase, condensation domain"/>
    <property type="match status" value="1"/>
</dbReference>
<dbReference type="SMART" id="SM00822">
    <property type="entry name" value="PKS_KR"/>
    <property type="match status" value="1"/>
</dbReference>
<dbReference type="GO" id="GO:0031177">
    <property type="term" value="F:phosphopantetheine binding"/>
    <property type="evidence" value="ECO:0007669"/>
    <property type="project" value="InterPro"/>
</dbReference>
<dbReference type="Gene3D" id="3.40.47.10">
    <property type="match status" value="1"/>
</dbReference>
<dbReference type="Pfam" id="PF14765">
    <property type="entry name" value="PS-DH"/>
    <property type="match status" value="1"/>
</dbReference>
<dbReference type="SUPFAM" id="SSF52777">
    <property type="entry name" value="CoA-dependent acyltransferases"/>
    <property type="match status" value="2"/>
</dbReference>
<dbReference type="Pfam" id="PF21089">
    <property type="entry name" value="PKS_DH_N"/>
    <property type="match status" value="1"/>
</dbReference>
<dbReference type="SUPFAM" id="SSF53335">
    <property type="entry name" value="S-adenosyl-L-methionine-dependent methyltransferases"/>
    <property type="match status" value="1"/>
</dbReference>
<dbReference type="InterPro" id="IPR050091">
    <property type="entry name" value="PKS_NRPS_Biosynth_Enz"/>
</dbReference>
<name>A0A507B5M4_9PEZI</name>
<feature type="compositionally biased region" description="Pro residues" evidence="11">
    <location>
        <begin position="704"/>
        <end position="715"/>
    </location>
</feature>
<dbReference type="SMART" id="SM00827">
    <property type="entry name" value="PKS_AT"/>
    <property type="match status" value="1"/>
</dbReference>
<dbReference type="InterPro" id="IPR014031">
    <property type="entry name" value="Ketoacyl_synth_C"/>
</dbReference>
<dbReference type="GO" id="GO:0009403">
    <property type="term" value="P:toxin biosynthetic process"/>
    <property type="evidence" value="ECO:0007669"/>
    <property type="project" value="UniProtKB-ARBA"/>
</dbReference>
<dbReference type="SUPFAM" id="SSF47336">
    <property type="entry name" value="ACP-like"/>
    <property type="match status" value="2"/>
</dbReference>
<dbReference type="Gene3D" id="3.30.300.30">
    <property type="match status" value="1"/>
</dbReference>
<dbReference type="SUPFAM" id="SSF53901">
    <property type="entry name" value="Thiolase-like"/>
    <property type="match status" value="1"/>
</dbReference>
<dbReference type="InterPro" id="IPR020807">
    <property type="entry name" value="PKS_DH"/>
</dbReference>
<dbReference type="GO" id="GO:0008270">
    <property type="term" value="F:zinc ion binding"/>
    <property type="evidence" value="ECO:0007669"/>
    <property type="project" value="InterPro"/>
</dbReference>
<dbReference type="Gene3D" id="3.10.129.110">
    <property type="entry name" value="Polyketide synthase dehydratase"/>
    <property type="match status" value="1"/>
</dbReference>
<dbReference type="Gene3D" id="3.30.559.10">
    <property type="entry name" value="Chloramphenicol acetyltransferase-like domain"/>
    <property type="match status" value="1"/>
</dbReference>
<keyword evidence="8" id="KW-0539">Nucleus</keyword>
<evidence type="ECO:0000256" key="4">
    <source>
        <dbReference type="ARBA" id="ARBA00022603"/>
    </source>
</evidence>
<evidence type="ECO:0000256" key="6">
    <source>
        <dbReference type="ARBA" id="ARBA00022737"/>
    </source>
</evidence>
<dbReference type="Gene3D" id="3.40.50.150">
    <property type="entry name" value="Vaccinia Virus protein VP39"/>
    <property type="match status" value="1"/>
</dbReference>
<feature type="region of interest" description="Disordered" evidence="11">
    <location>
        <begin position="696"/>
        <end position="720"/>
    </location>
</feature>
<dbReference type="Gene3D" id="3.40.50.720">
    <property type="entry name" value="NAD(P)-binding Rossmann-like Domain"/>
    <property type="match status" value="3"/>
</dbReference>
<dbReference type="InterPro" id="IPR020841">
    <property type="entry name" value="PKS_Beta-ketoAc_synthase_dom"/>
</dbReference>
<dbReference type="Gene3D" id="3.30.70.3290">
    <property type="match status" value="1"/>
</dbReference>
<dbReference type="Pfam" id="PF00501">
    <property type="entry name" value="AMP-binding"/>
    <property type="match status" value="1"/>
</dbReference>
<dbReference type="InParanoid" id="A0A507B5M4"/>
<dbReference type="Pfam" id="PF02801">
    <property type="entry name" value="Ketoacyl-synt_C"/>
    <property type="match status" value="1"/>
</dbReference>
<dbReference type="InterPro" id="IPR000873">
    <property type="entry name" value="AMP-dep_synth/lig_dom"/>
</dbReference>
<evidence type="ECO:0000256" key="2">
    <source>
        <dbReference type="ARBA" id="ARBA00022553"/>
    </source>
</evidence>
<accession>A0A507B5M4</accession>
<dbReference type="CDD" id="cd19532">
    <property type="entry name" value="C_PKS-NRPS"/>
    <property type="match status" value="1"/>
</dbReference>
<dbReference type="InterPro" id="IPR013120">
    <property type="entry name" value="FAR_NAD-bd"/>
</dbReference>
<dbReference type="EMBL" id="SKBQ01000139">
    <property type="protein sequence ID" value="TPX17552.1"/>
    <property type="molecule type" value="Genomic_DNA"/>
</dbReference>
<dbReference type="CDD" id="cd12148">
    <property type="entry name" value="fungal_TF_MHR"/>
    <property type="match status" value="1"/>
</dbReference>
<evidence type="ECO:0000256" key="5">
    <source>
        <dbReference type="ARBA" id="ARBA00022679"/>
    </source>
</evidence>
<dbReference type="SUPFAM" id="SSF55048">
    <property type="entry name" value="Probable ACP-binding domain of malonyl-CoA ACP transacylase"/>
    <property type="match status" value="1"/>
</dbReference>
<dbReference type="InterPro" id="IPR057326">
    <property type="entry name" value="KR_dom"/>
</dbReference>
<dbReference type="InterPro" id="IPR013217">
    <property type="entry name" value="Methyltransf_12"/>
</dbReference>
<dbReference type="InterPro" id="IPR020806">
    <property type="entry name" value="PKS_PP-bd"/>
</dbReference>
<dbReference type="GO" id="GO:0006351">
    <property type="term" value="P:DNA-templated transcription"/>
    <property type="evidence" value="ECO:0007669"/>
    <property type="project" value="InterPro"/>
</dbReference>
<evidence type="ECO:0000256" key="1">
    <source>
        <dbReference type="ARBA" id="ARBA00022450"/>
    </source>
</evidence>
<dbReference type="InterPro" id="IPR009081">
    <property type="entry name" value="PP-bd_ACP"/>
</dbReference>
<feature type="region of interest" description="C-terminal hotdog fold" evidence="10">
    <location>
        <begin position="1864"/>
        <end position="2017"/>
    </location>
</feature>
<dbReference type="GeneID" id="41979592"/>
<feature type="region of interest" description="Disordered" evidence="11">
    <location>
        <begin position="3267"/>
        <end position="3315"/>
    </location>
</feature>
<feature type="compositionally biased region" description="Polar residues" evidence="11">
    <location>
        <begin position="3288"/>
        <end position="3315"/>
    </location>
</feature>
<dbReference type="STRING" id="1093900.A0A507B5M4"/>
<keyword evidence="6" id="KW-0677">Repeat</keyword>
<dbReference type="InterPro" id="IPR016035">
    <property type="entry name" value="Acyl_Trfase/lysoPLipase"/>
</dbReference>
<dbReference type="InterPro" id="IPR042104">
    <property type="entry name" value="PKS_dehydratase_sf"/>
</dbReference>
<dbReference type="SMART" id="SM00823">
    <property type="entry name" value="PKS_PP"/>
    <property type="match status" value="1"/>
</dbReference>
<dbReference type="Pfam" id="PF00550">
    <property type="entry name" value="PP-binding"/>
    <property type="match status" value="1"/>
</dbReference>
<evidence type="ECO:0000259" key="12">
    <source>
        <dbReference type="PROSITE" id="PS50075"/>
    </source>
</evidence>
<keyword evidence="5" id="KW-0808">Transferase</keyword>
<dbReference type="InterPro" id="IPR014030">
    <property type="entry name" value="Ketoacyl_synth_N"/>
</dbReference>
<evidence type="ECO:0000256" key="7">
    <source>
        <dbReference type="ARBA" id="ARBA00023002"/>
    </source>
</evidence>
<dbReference type="PROSITE" id="PS00606">
    <property type="entry name" value="KS3_1"/>
    <property type="match status" value="1"/>
</dbReference>
<dbReference type="GO" id="GO:0004315">
    <property type="term" value="F:3-oxoacyl-[acyl-carrier-protein] synthase activity"/>
    <property type="evidence" value="ECO:0007669"/>
    <property type="project" value="InterPro"/>
</dbReference>
<protein>
    <recommendedName>
        <fullName evidence="17">Polyketide synthase</fullName>
    </recommendedName>
</protein>
<dbReference type="Pfam" id="PF08659">
    <property type="entry name" value="KR"/>
    <property type="match status" value="1"/>
</dbReference>
<dbReference type="InterPro" id="IPR013968">
    <property type="entry name" value="PKS_KR"/>
</dbReference>
<dbReference type="PROSITE" id="PS00455">
    <property type="entry name" value="AMP_BINDING"/>
    <property type="match status" value="1"/>
</dbReference>
<evidence type="ECO:0000313" key="15">
    <source>
        <dbReference type="EMBL" id="TPX17552.1"/>
    </source>
</evidence>
<dbReference type="InterPro" id="IPR020845">
    <property type="entry name" value="AMP-binding_CS"/>
</dbReference>
<dbReference type="Proteomes" id="UP000319257">
    <property type="component" value="Unassembled WGS sequence"/>
</dbReference>
<reference evidence="15 16" key="1">
    <citation type="submission" date="2019-06" db="EMBL/GenBank/DDBJ databases">
        <title>Draft genome sequence of the filamentous fungus Phialemoniopsis curvata isolated from diesel fuel.</title>
        <authorList>
            <person name="Varaljay V.A."/>
            <person name="Lyon W.J."/>
            <person name="Crouch A.L."/>
            <person name="Drake C.E."/>
            <person name="Hollomon J.M."/>
            <person name="Nadeau L.J."/>
            <person name="Nunn H.S."/>
            <person name="Stevenson B.S."/>
            <person name="Bojanowski C.L."/>
            <person name="Crookes-Goodson W.J."/>
        </authorList>
    </citation>
    <scope>NUCLEOTIDE SEQUENCE [LARGE SCALE GENOMIC DNA]</scope>
    <source>
        <strain evidence="15 16">D216</strain>
    </source>
</reference>
<dbReference type="Pfam" id="PF00109">
    <property type="entry name" value="ketoacyl-synt"/>
    <property type="match status" value="1"/>
</dbReference>
<dbReference type="GO" id="GO:0016874">
    <property type="term" value="F:ligase activity"/>
    <property type="evidence" value="ECO:0007669"/>
    <property type="project" value="UniProtKB-KW"/>
</dbReference>
<dbReference type="InterPro" id="IPR016036">
    <property type="entry name" value="Malonyl_transacylase_ACP-bd"/>
</dbReference>
<feature type="domain" description="PKS/mFAS DH" evidence="14">
    <location>
        <begin position="1714"/>
        <end position="2017"/>
    </location>
</feature>
<dbReference type="SMART" id="SM00826">
    <property type="entry name" value="PKS_DH"/>
    <property type="match status" value="1"/>
</dbReference>
<organism evidence="15 16">
    <name type="scientific">Thyridium curvatum</name>
    <dbReference type="NCBI Taxonomy" id="1093900"/>
    <lineage>
        <taxon>Eukaryota</taxon>
        <taxon>Fungi</taxon>
        <taxon>Dikarya</taxon>
        <taxon>Ascomycota</taxon>
        <taxon>Pezizomycotina</taxon>
        <taxon>Sordariomycetes</taxon>
        <taxon>Sordariomycetidae</taxon>
        <taxon>Thyridiales</taxon>
        <taxon>Thyridiaceae</taxon>
        <taxon>Thyridium</taxon>
    </lineage>
</organism>
<evidence type="ECO:0000259" key="13">
    <source>
        <dbReference type="PROSITE" id="PS52004"/>
    </source>
</evidence>
<dbReference type="PROSITE" id="PS52004">
    <property type="entry name" value="KS3_2"/>
    <property type="match status" value="1"/>
</dbReference>
<feature type="active site" description="Proton acceptor; for dehydratase activity" evidence="10">
    <location>
        <position position="1747"/>
    </location>
</feature>
<keyword evidence="1" id="KW-0596">Phosphopantetheine</keyword>
<evidence type="ECO:0000256" key="8">
    <source>
        <dbReference type="ARBA" id="ARBA00023242"/>
    </source>
</evidence>
<keyword evidence="7" id="KW-0560">Oxidoreductase</keyword>
<dbReference type="SMART" id="SM00825">
    <property type="entry name" value="PKS_KS"/>
    <property type="match status" value="1"/>
</dbReference>
<dbReference type="Pfam" id="PF16197">
    <property type="entry name" value="KAsynt_C_assoc"/>
    <property type="match status" value="1"/>
</dbReference>
<dbReference type="InterPro" id="IPR049900">
    <property type="entry name" value="PKS_mFAS_DH"/>
</dbReference>
<keyword evidence="4" id="KW-0489">Methyltransferase</keyword>
<dbReference type="InterPro" id="IPR029063">
    <property type="entry name" value="SAM-dependent_MTases_sf"/>
</dbReference>
<dbReference type="CDD" id="cd00833">
    <property type="entry name" value="PKS"/>
    <property type="match status" value="1"/>
</dbReference>
<dbReference type="InterPro" id="IPR023213">
    <property type="entry name" value="CAT-like_dom_sf"/>
</dbReference>
<evidence type="ECO:0000256" key="10">
    <source>
        <dbReference type="PROSITE-ProRule" id="PRU01363"/>
    </source>
</evidence>
<gene>
    <name evidence="15" type="ORF">E0L32_012145</name>
</gene>
<keyword evidence="3" id="KW-0436">Ligase</keyword>
<dbReference type="SUPFAM" id="SSF52151">
    <property type="entry name" value="FabD/lysophospholipase-like"/>
    <property type="match status" value="1"/>
</dbReference>
<dbReference type="InterPro" id="IPR036736">
    <property type="entry name" value="ACP-like_sf"/>
</dbReference>
<dbReference type="GO" id="GO:0004312">
    <property type="term" value="F:fatty acid synthase activity"/>
    <property type="evidence" value="ECO:0007669"/>
    <property type="project" value="TreeGrafter"/>
</dbReference>
<dbReference type="InterPro" id="IPR007219">
    <property type="entry name" value="XnlR_reg_dom"/>
</dbReference>
<dbReference type="InterPro" id="IPR049552">
    <property type="entry name" value="PKS_DH_N"/>
</dbReference>
<dbReference type="SMART" id="SM00906">
    <property type="entry name" value="Fungal_trans"/>
    <property type="match status" value="1"/>
</dbReference>
<dbReference type="InterPro" id="IPR049551">
    <property type="entry name" value="PKS_DH_C"/>
</dbReference>
<comment type="caution">
    <text evidence="15">The sequence shown here is derived from an EMBL/GenBank/DDBJ whole genome shotgun (WGS) entry which is preliminary data.</text>
</comment>